<sequence length="514" mass="56934">MLPRQWLFSTNHKDIGTLYFIFGAWSGMVGTSLSMLIRAELGNPGSLIGDDQIYNVIVTAHAFIMIFFMVMPILIGGFGNWLVPLMLGAPDMAFPRMNNMSFWLLPPSLTLLLMSSLVESGAGTGWTVYPPLSSSIAHSGASVDLAIFSLHLAGVSSILGAVNFITTIINMRSVGMTFDRMPLFVWSVGITALLLLLSLPVLAGAITMLLTDRNLNTSFFDPAGGGDPILYQHLFWFFGHPEVYILILPGFGMISHIISQESGKKETFGSLGMIYAMLAIGLLGFVVWAHHMFTVGMDVDTRAYFTSATMIIAVPTGIKIFSWLATLHGTQLSYSPSLLWALGFVFLFTVGGLTGVILANSSLDIVLHDTYYVVAHFHYVLSMGAVFAIMAGFIQWFPLFTGLMMNNNLLKIQFLIMFIGVNLTFFPQHFLGLSGMPRRYSDYPDAYTSWNIISSIGSTISFIGVIMFIYIIWESFISQRLVMFSNQMSTSIEWFQNFPPAEHSYSELPMLTNF</sequence>
<evidence type="ECO:0000256" key="22">
    <source>
        <dbReference type="ARBA" id="ARBA00023136"/>
    </source>
</evidence>
<keyword evidence="9 24" id="KW-0813">Transport</keyword>
<evidence type="ECO:0000256" key="7">
    <source>
        <dbReference type="ARBA" id="ARBA00012949"/>
    </source>
</evidence>
<feature type="transmembrane region" description="Helical" evidence="25">
    <location>
        <begin position="183"/>
        <end position="210"/>
    </location>
</feature>
<evidence type="ECO:0000256" key="5">
    <source>
        <dbReference type="ARBA" id="ARBA00009578"/>
    </source>
</evidence>
<evidence type="ECO:0000256" key="16">
    <source>
        <dbReference type="ARBA" id="ARBA00022967"/>
    </source>
</evidence>
<evidence type="ECO:0000256" key="13">
    <source>
        <dbReference type="ARBA" id="ARBA00022723"/>
    </source>
</evidence>
<keyword evidence="19 24" id="KW-0408">Iron</keyword>
<comment type="subcellular location">
    <subcellularLocation>
        <location evidence="3 24">Mitochondrion inner membrane</location>
        <topology evidence="3 24">Multi-pass membrane protein</topology>
    </subcellularLocation>
</comment>
<evidence type="ECO:0000256" key="3">
    <source>
        <dbReference type="ARBA" id="ARBA00004448"/>
    </source>
</evidence>
<feature type="transmembrane region" description="Helical" evidence="25">
    <location>
        <begin position="450"/>
        <end position="473"/>
    </location>
</feature>
<feature type="transmembrane region" description="Helical" evidence="25">
    <location>
        <begin position="303"/>
        <end position="326"/>
    </location>
</feature>
<dbReference type="GO" id="GO:0045277">
    <property type="term" value="C:respiratory chain complex IV"/>
    <property type="evidence" value="ECO:0007669"/>
    <property type="project" value="InterPro"/>
</dbReference>
<dbReference type="UniPathway" id="UPA00705"/>
<keyword evidence="21 24" id="KW-0496">Mitochondrion</keyword>
<dbReference type="InterPro" id="IPR000883">
    <property type="entry name" value="Cyt_C_Oxase_1"/>
</dbReference>
<evidence type="ECO:0000256" key="23">
    <source>
        <dbReference type="ARBA" id="ARBA00049512"/>
    </source>
</evidence>
<dbReference type="PROSITE" id="PS50855">
    <property type="entry name" value="COX1"/>
    <property type="match status" value="1"/>
</dbReference>
<feature type="transmembrane region" description="Helical" evidence="25">
    <location>
        <begin position="412"/>
        <end position="430"/>
    </location>
</feature>
<keyword evidence="10 24" id="KW-0349">Heme</keyword>
<reference evidence="27" key="1">
    <citation type="submission" date="2015-09" db="EMBL/GenBank/DDBJ databases">
        <title>Capturing the unknown biodiversity of arthropods in tropical forests using metagenomics.</title>
        <authorList>
            <person name="Andujar C."/>
            <person name="Creedy T.J."/>
            <person name="Garner B."/>
            <person name="Canty R."/>
            <person name="Warner H.B."/>
            <person name="Lipecki J."/>
            <person name="Crampton-Platt A."/>
            <person name="Gabrielli M."/>
            <person name="Croydon-Veleslavov I.A."/>
            <person name="Lim J.L."/>
            <person name="Linard B."/>
            <person name="Vogler A."/>
        </authorList>
    </citation>
    <scope>NUCLEOTIDE SEQUENCE</scope>
</reference>
<feature type="transmembrane region" description="Helical" evidence="25">
    <location>
        <begin position="146"/>
        <end position="171"/>
    </location>
</feature>
<keyword evidence="12 24" id="KW-0812">Transmembrane</keyword>
<geneLocation type="mitochondrion" evidence="27"/>
<dbReference type="PROSITE" id="PS00077">
    <property type="entry name" value="COX1_CUB"/>
    <property type="match status" value="1"/>
</dbReference>
<dbReference type="GO" id="GO:0015990">
    <property type="term" value="P:electron transport coupled proton transport"/>
    <property type="evidence" value="ECO:0007669"/>
    <property type="project" value="TreeGrafter"/>
</dbReference>
<evidence type="ECO:0000256" key="20">
    <source>
        <dbReference type="ARBA" id="ARBA00023008"/>
    </source>
</evidence>
<dbReference type="EMBL" id="KT696200">
    <property type="protein sequence ID" value="AML25748.1"/>
    <property type="molecule type" value="Genomic_DNA"/>
</dbReference>
<evidence type="ECO:0000256" key="8">
    <source>
        <dbReference type="ARBA" id="ARBA00015947"/>
    </source>
</evidence>
<feature type="transmembrane region" description="Helical" evidence="25">
    <location>
        <begin position="230"/>
        <end position="251"/>
    </location>
</feature>
<comment type="catalytic activity">
    <reaction evidence="23">
        <text>4 Fe(II)-[cytochrome c] + O2 + 8 H(+)(in) = 4 Fe(III)-[cytochrome c] + 2 H2O + 4 H(+)(out)</text>
        <dbReference type="Rhea" id="RHEA:11436"/>
        <dbReference type="Rhea" id="RHEA-COMP:10350"/>
        <dbReference type="Rhea" id="RHEA-COMP:14399"/>
        <dbReference type="ChEBI" id="CHEBI:15377"/>
        <dbReference type="ChEBI" id="CHEBI:15378"/>
        <dbReference type="ChEBI" id="CHEBI:15379"/>
        <dbReference type="ChEBI" id="CHEBI:29033"/>
        <dbReference type="ChEBI" id="CHEBI:29034"/>
        <dbReference type="EC" id="7.1.1.9"/>
    </reaction>
    <physiologicalReaction direction="left-to-right" evidence="23">
        <dbReference type="Rhea" id="RHEA:11437"/>
    </physiologicalReaction>
</comment>
<keyword evidence="20 24" id="KW-0186">Copper</keyword>
<evidence type="ECO:0000256" key="12">
    <source>
        <dbReference type="ARBA" id="ARBA00022692"/>
    </source>
</evidence>
<name>A0A140EGC7_9CARA</name>
<keyword evidence="13 24" id="KW-0479">Metal-binding</keyword>
<dbReference type="PANTHER" id="PTHR10422:SF18">
    <property type="entry name" value="CYTOCHROME C OXIDASE SUBUNIT 1"/>
    <property type="match status" value="1"/>
</dbReference>
<comment type="cofactor">
    <cofactor evidence="2">
        <name>heme</name>
        <dbReference type="ChEBI" id="CHEBI:30413"/>
    </cofactor>
</comment>
<evidence type="ECO:0000259" key="26">
    <source>
        <dbReference type="PROSITE" id="PS50855"/>
    </source>
</evidence>
<keyword evidence="14 24" id="KW-0999">Mitochondrion inner membrane</keyword>
<evidence type="ECO:0000313" key="27">
    <source>
        <dbReference type="EMBL" id="AML25748.1"/>
    </source>
</evidence>
<dbReference type="InterPro" id="IPR023616">
    <property type="entry name" value="Cyt_c_oxase-like_su1_dom"/>
</dbReference>
<evidence type="ECO:0000256" key="4">
    <source>
        <dbReference type="ARBA" id="ARBA00004673"/>
    </source>
</evidence>
<accession>A0A140EGC7</accession>
<dbReference type="FunFam" id="1.20.210.10:FF:000001">
    <property type="entry name" value="Cytochrome c oxidase subunit 1"/>
    <property type="match status" value="1"/>
</dbReference>
<dbReference type="SUPFAM" id="SSF81442">
    <property type="entry name" value="Cytochrome c oxidase subunit I-like"/>
    <property type="match status" value="1"/>
</dbReference>
<keyword evidence="11 24" id="KW-0679">Respiratory chain</keyword>
<dbReference type="GO" id="GO:0004129">
    <property type="term" value="F:cytochrome-c oxidase activity"/>
    <property type="evidence" value="ECO:0007669"/>
    <property type="project" value="UniProtKB-EC"/>
</dbReference>
<keyword evidence="18 25" id="KW-1133">Transmembrane helix</keyword>
<organism evidence="27">
    <name type="scientific">Carabidae sp. BMNH 1274270</name>
    <dbReference type="NCBI Taxonomy" id="1796499"/>
    <lineage>
        <taxon>Eukaryota</taxon>
        <taxon>Metazoa</taxon>
        <taxon>Ecdysozoa</taxon>
        <taxon>Arthropoda</taxon>
        <taxon>Hexapoda</taxon>
        <taxon>Insecta</taxon>
        <taxon>Pterygota</taxon>
        <taxon>Neoptera</taxon>
        <taxon>Endopterygota</taxon>
        <taxon>Coleoptera</taxon>
        <taxon>Adephaga</taxon>
        <taxon>Caraboidea</taxon>
        <taxon>Carabidae</taxon>
    </lineage>
</organism>
<comment type="pathway">
    <text evidence="4 24">Energy metabolism; oxidative phosphorylation.</text>
</comment>
<keyword evidence="15" id="KW-0460">Magnesium</keyword>
<evidence type="ECO:0000256" key="19">
    <source>
        <dbReference type="ARBA" id="ARBA00023004"/>
    </source>
</evidence>
<comment type="function">
    <text evidence="24">Component of the cytochrome c oxidase, the last enzyme in the mitochondrial electron transport chain which drives oxidative phosphorylation. The respiratory chain contains 3 multisubunit complexes succinate dehydrogenase (complex II, CII), ubiquinol-cytochrome c oxidoreductase (cytochrome b-c1 complex, complex III, CIII) and cytochrome c oxidase (complex IV, CIV), that cooperate to transfer electrons derived from NADH and succinate to molecular oxygen, creating an electrochemical gradient over the inner membrane that drives transmembrane transport and the ATP synthase. Cytochrome c oxidase is the component of the respiratory chain that catalyzes the reduction of oxygen to water. Electrons originating from reduced cytochrome c in the intermembrane space (IMS) are transferred via the dinuclear copper A center (CU(A)) of subunit 2 and heme A of subunit 1 to the active site in subunit 1, a binuclear center (BNC) formed by heme A3 and copper B (CU(B)). The BNC reduces molecular oxygen to 2 water molecules using 4 electrons from cytochrome c in the IMS and 4 protons from the mitochondrial matrix.</text>
</comment>
<dbReference type="InterPro" id="IPR033944">
    <property type="entry name" value="Cyt_c_oxase_su1_dom"/>
</dbReference>
<dbReference type="GO" id="GO:0006123">
    <property type="term" value="P:mitochondrial electron transport, cytochrome c to oxygen"/>
    <property type="evidence" value="ECO:0007669"/>
    <property type="project" value="TreeGrafter"/>
</dbReference>
<comment type="subunit">
    <text evidence="6">Component of the cytochrome c oxidase (complex IV, CIV), a multisubunit enzyme composed of a catalytic core of 3 subunits and several supernumerary subunits. The complex exists as a monomer or a dimer and forms supercomplexes (SCs) in the inner mitochondrial membrane with ubiquinol-cytochrome c oxidoreductase (cytochrome b-c1 complex, complex III, CIII).</text>
</comment>
<evidence type="ECO:0000256" key="14">
    <source>
        <dbReference type="ARBA" id="ARBA00022792"/>
    </source>
</evidence>
<evidence type="ECO:0000256" key="10">
    <source>
        <dbReference type="ARBA" id="ARBA00022617"/>
    </source>
</evidence>
<comment type="similarity">
    <text evidence="5 24">Belongs to the heme-copper respiratory oxidase family.</text>
</comment>
<evidence type="ECO:0000256" key="21">
    <source>
        <dbReference type="ARBA" id="ARBA00023128"/>
    </source>
</evidence>
<evidence type="ECO:0000256" key="2">
    <source>
        <dbReference type="ARBA" id="ARBA00001971"/>
    </source>
</evidence>
<evidence type="ECO:0000256" key="6">
    <source>
        <dbReference type="ARBA" id="ARBA00011164"/>
    </source>
</evidence>
<evidence type="ECO:0000256" key="25">
    <source>
        <dbReference type="SAM" id="Phobius"/>
    </source>
</evidence>
<dbReference type="Gene3D" id="1.20.210.10">
    <property type="entry name" value="Cytochrome c oxidase-like, subunit I domain"/>
    <property type="match status" value="1"/>
</dbReference>
<keyword evidence="16" id="KW-1278">Translocase</keyword>
<feature type="transmembrane region" description="Helical" evidence="25">
    <location>
        <begin position="16"/>
        <end position="37"/>
    </location>
</feature>
<keyword evidence="22 24" id="KW-0472">Membrane</keyword>
<dbReference type="GO" id="GO:0005743">
    <property type="term" value="C:mitochondrial inner membrane"/>
    <property type="evidence" value="ECO:0007669"/>
    <property type="project" value="UniProtKB-SubCell"/>
</dbReference>
<feature type="transmembrane region" description="Helical" evidence="25">
    <location>
        <begin position="57"/>
        <end position="83"/>
    </location>
</feature>
<dbReference type="CDD" id="cd01663">
    <property type="entry name" value="Cyt_c_Oxidase_I"/>
    <property type="match status" value="1"/>
</dbReference>
<comment type="cofactor">
    <cofactor evidence="1">
        <name>Cu cation</name>
        <dbReference type="ChEBI" id="CHEBI:23378"/>
    </cofactor>
</comment>
<evidence type="ECO:0000256" key="1">
    <source>
        <dbReference type="ARBA" id="ARBA00001935"/>
    </source>
</evidence>
<gene>
    <name evidence="27" type="primary">COX1</name>
</gene>
<dbReference type="GO" id="GO:0046872">
    <property type="term" value="F:metal ion binding"/>
    <property type="evidence" value="ECO:0007669"/>
    <property type="project" value="UniProtKB-KW"/>
</dbReference>
<evidence type="ECO:0000256" key="24">
    <source>
        <dbReference type="RuleBase" id="RU000369"/>
    </source>
</evidence>
<keyword evidence="17 24" id="KW-0249">Electron transport</keyword>
<protein>
    <recommendedName>
        <fullName evidence="8 24">Cytochrome c oxidase subunit 1</fullName>
        <ecNumber evidence="7 24">7.1.1.9</ecNumber>
    </recommendedName>
</protein>
<dbReference type="GO" id="GO:0020037">
    <property type="term" value="F:heme binding"/>
    <property type="evidence" value="ECO:0007669"/>
    <property type="project" value="InterPro"/>
</dbReference>
<proteinExistence type="inferred from homology"/>
<feature type="transmembrane region" description="Helical" evidence="25">
    <location>
        <begin position="338"/>
        <end position="359"/>
    </location>
</feature>
<feature type="transmembrane region" description="Helical" evidence="25">
    <location>
        <begin position="272"/>
        <end position="291"/>
    </location>
</feature>
<evidence type="ECO:0000256" key="15">
    <source>
        <dbReference type="ARBA" id="ARBA00022842"/>
    </source>
</evidence>
<dbReference type="PRINTS" id="PR01165">
    <property type="entry name" value="CYCOXIDASEI"/>
</dbReference>
<dbReference type="AlphaFoldDB" id="A0A140EGC7"/>
<feature type="transmembrane region" description="Helical" evidence="25">
    <location>
        <begin position="379"/>
        <end position="400"/>
    </location>
</feature>
<evidence type="ECO:0000256" key="18">
    <source>
        <dbReference type="ARBA" id="ARBA00022989"/>
    </source>
</evidence>
<feature type="domain" description="Cytochrome oxidase subunit I profile" evidence="26">
    <location>
        <begin position="1"/>
        <end position="512"/>
    </location>
</feature>
<dbReference type="InterPro" id="IPR023615">
    <property type="entry name" value="Cyt_c_Oxase_su1_BS"/>
</dbReference>
<dbReference type="EC" id="7.1.1.9" evidence="7 24"/>
<evidence type="ECO:0000256" key="9">
    <source>
        <dbReference type="ARBA" id="ARBA00022448"/>
    </source>
</evidence>
<dbReference type="InterPro" id="IPR036927">
    <property type="entry name" value="Cyt_c_oxase-like_su1_sf"/>
</dbReference>
<evidence type="ECO:0000256" key="17">
    <source>
        <dbReference type="ARBA" id="ARBA00022982"/>
    </source>
</evidence>
<evidence type="ECO:0000256" key="11">
    <source>
        <dbReference type="ARBA" id="ARBA00022660"/>
    </source>
</evidence>
<dbReference type="Pfam" id="PF00115">
    <property type="entry name" value="COX1"/>
    <property type="match status" value="1"/>
</dbReference>
<dbReference type="PANTHER" id="PTHR10422">
    <property type="entry name" value="CYTOCHROME C OXIDASE SUBUNIT 1"/>
    <property type="match status" value="1"/>
</dbReference>